<evidence type="ECO:0000259" key="4">
    <source>
        <dbReference type="PROSITE" id="PS50014"/>
    </source>
</evidence>
<feature type="compositionally biased region" description="Polar residues" evidence="3">
    <location>
        <begin position="972"/>
        <end position="999"/>
    </location>
</feature>
<dbReference type="InterPro" id="IPR038336">
    <property type="entry name" value="NET_sf"/>
</dbReference>
<feature type="compositionally biased region" description="Basic and acidic residues" evidence="3">
    <location>
        <begin position="1387"/>
        <end position="1400"/>
    </location>
</feature>
<feature type="compositionally biased region" description="Polar residues" evidence="3">
    <location>
        <begin position="1019"/>
        <end position="1039"/>
    </location>
</feature>
<feature type="compositionally biased region" description="Low complexity" evidence="3">
    <location>
        <begin position="10"/>
        <end position="27"/>
    </location>
</feature>
<organism evidence="6 7">
    <name type="scientific">Batrachochytrium salamandrivorans</name>
    <dbReference type="NCBI Taxonomy" id="1357716"/>
    <lineage>
        <taxon>Eukaryota</taxon>
        <taxon>Fungi</taxon>
        <taxon>Fungi incertae sedis</taxon>
        <taxon>Chytridiomycota</taxon>
        <taxon>Chytridiomycota incertae sedis</taxon>
        <taxon>Chytridiomycetes</taxon>
        <taxon>Rhizophydiales</taxon>
        <taxon>Rhizophydiales incertae sedis</taxon>
        <taxon>Batrachochytrium</taxon>
    </lineage>
</organism>
<evidence type="ECO:0000313" key="7">
    <source>
        <dbReference type="Proteomes" id="UP001648503"/>
    </source>
</evidence>
<feature type="compositionally biased region" description="Basic residues" evidence="3">
    <location>
        <begin position="801"/>
        <end position="810"/>
    </location>
</feature>
<dbReference type="PROSITE" id="PS00633">
    <property type="entry name" value="BROMODOMAIN_1"/>
    <property type="match status" value="2"/>
</dbReference>
<feature type="compositionally biased region" description="Acidic residues" evidence="3">
    <location>
        <begin position="1368"/>
        <end position="1380"/>
    </location>
</feature>
<feature type="region of interest" description="Disordered" evidence="3">
    <location>
        <begin position="1181"/>
        <end position="1220"/>
    </location>
</feature>
<feature type="compositionally biased region" description="Basic and acidic residues" evidence="3">
    <location>
        <begin position="272"/>
        <end position="282"/>
    </location>
</feature>
<feature type="compositionally biased region" description="Low complexity" evidence="3">
    <location>
        <begin position="748"/>
        <end position="767"/>
    </location>
</feature>
<feature type="domain" description="Bromo" evidence="4">
    <location>
        <begin position="491"/>
        <end position="563"/>
    </location>
</feature>
<feature type="region of interest" description="Disordered" evidence="3">
    <location>
        <begin position="588"/>
        <end position="828"/>
    </location>
</feature>
<feature type="compositionally biased region" description="Basic and acidic residues" evidence="3">
    <location>
        <begin position="1256"/>
        <end position="1268"/>
    </location>
</feature>
<dbReference type="Gene3D" id="1.20.1270.220">
    <property type="match status" value="1"/>
</dbReference>
<comment type="caution">
    <text evidence="6">The sequence shown here is derived from an EMBL/GenBank/DDBJ whole genome shotgun (WGS) entry which is preliminary data.</text>
</comment>
<dbReference type="Gene3D" id="1.20.920.10">
    <property type="entry name" value="Bromodomain-like"/>
    <property type="match status" value="2"/>
</dbReference>
<proteinExistence type="predicted"/>
<dbReference type="Pfam" id="PF00439">
    <property type="entry name" value="Bromodomain"/>
    <property type="match status" value="2"/>
</dbReference>
<dbReference type="Pfam" id="PF17035">
    <property type="entry name" value="BET"/>
    <property type="match status" value="1"/>
</dbReference>
<dbReference type="Proteomes" id="UP001648503">
    <property type="component" value="Unassembled WGS sequence"/>
</dbReference>
<evidence type="ECO:0000259" key="5">
    <source>
        <dbReference type="PROSITE" id="PS51525"/>
    </source>
</evidence>
<dbReference type="EMBL" id="JAFCIX010000344">
    <property type="protein sequence ID" value="KAH6593872.1"/>
    <property type="molecule type" value="Genomic_DNA"/>
</dbReference>
<reference evidence="6 7" key="1">
    <citation type="submission" date="2021-02" db="EMBL/GenBank/DDBJ databases">
        <title>Variation within the Batrachochytrium salamandrivorans European outbreak.</title>
        <authorList>
            <person name="Kelly M."/>
            <person name="Pasmans F."/>
            <person name="Shea T.P."/>
            <person name="Munoz J.F."/>
            <person name="Carranza S."/>
            <person name="Cuomo C.A."/>
            <person name="Martel A."/>
        </authorList>
    </citation>
    <scope>NUCLEOTIDE SEQUENCE [LARGE SCALE GENOMIC DNA]</scope>
    <source>
        <strain evidence="6 7">AMFP18/2</strain>
    </source>
</reference>
<feature type="compositionally biased region" description="Basic residues" evidence="3">
    <location>
        <begin position="738"/>
        <end position="747"/>
    </location>
</feature>
<dbReference type="PANTHER" id="PTHR22880">
    <property type="entry name" value="FALZ-RELATED BROMODOMAIN-CONTAINING PROTEINS"/>
    <property type="match status" value="1"/>
</dbReference>
<feature type="compositionally biased region" description="Basic and acidic residues" evidence="3">
    <location>
        <begin position="1181"/>
        <end position="1213"/>
    </location>
</feature>
<dbReference type="InterPro" id="IPR001487">
    <property type="entry name" value="Bromodomain"/>
</dbReference>
<feature type="compositionally biased region" description="Low complexity" evidence="3">
    <location>
        <begin position="632"/>
        <end position="650"/>
    </location>
</feature>
<feature type="region of interest" description="Disordered" evidence="3">
    <location>
        <begin position="1244"/>
        <end position="1268"/>
    </location>
</feature>
<dbReference type="InterPro" id="IPR036427">
    <property type="entry name" value="Bromodomain-like_sf"/>
</dbReference>
<feature type="compositionally biased region" description="Acidic residues" evidence="3">
    <location>
        <begin position="815"/>
        <end position="825"/>
    </location>
</feature>
<evidence type="ECO:0008006" key="8">
    <source>
        <dbReference type="Google" id="ProtNLM"/>
    </source>
</evidence>
<feature type="region of interest" description="Disordered" evidence="3">
    <location>
        <begin position="1364"/>
        <end position="1425"/>
    </location>
</feature>
<gene>
    <name evidence="6" type="ORF">BASA50_007098</name>
</gene>
<dbReference type="SUPFAM" id="SSF47370">
    <property type="entry name" value="Bromodomain"/>
    <property type="match status" value="2"/>
</dbReference>
<keyword evidence="7" id="KW-1185">Reference proteome</keyword>
<keyword evidence="1 2" id="KW-0103">Bromodomain</keyword>
<evidence type="ECO:0000313" key="6">
    <source>
        <dbReference type="EMBL" id="KAH6593872.1"/>
    </source>
</evidence>
<dbReference type="InterPro" id="IPR050935">
    <property type="entry name" value="Bromo_chromatin_reader"/>
</dbReference>
<feature type="compositionally biased region" description="Low complexity" evidence="3">
    <location>
        <begin position="675"/>
        <end position="705"/>
    </location>
</feature>
<feature type="compositionally biased region" description="Polar residues" evidence="3">
    <location>
        <begin position="1057"/>
        <end position="1082"/>
    </location>
</feature>
<evidence type="ECO:0000256" key="3">
    <source>
        <dbReference type="SAM" id="MobiDB-lite"/>
    </source>
</evidence>
<dbReference type="PRINTS" id="PR00503">
    <property type="entry name" value="BROMODOMAIN"/>
</dbReference>
<dbReference type="InterPro" id="IPR027353">
    <property type="entry name" value="NET_dom"/>
</dbReference>
<sequence length="1425" mass="154618">MATTANTAMVVPQQQQQQPQKQQVSRPLIQEQEPQTLQELPVVVQPLLQQQDHLLVETAAPQGGVGVVAGGEAAVLLQQQQSIPLPDMDPTLNPTTFFSLVQEQQQQQQQQPLLHQQNTNMPFLLSTPTVNDTPIAPAVAHQFLQASGLVGAVGVSDGSTFEPLHTKSVTTSAPAQSFTNGQNAISSVDTVNIGSDMIAGGAPSAFSSMGGDQLLHRHSVDFSTTRSLSDMSLSSEQAVHNNHHTPSATSIADDASIQDGSLGHPNDGGSVYDRDNDDRDYAMGRSSSISSTKLHLPDENPVSGTNSLNSLTSDSALLLIDQLKWFGGVTRNMKKRKDAIIFLVPVDPVALNIPTYFTVIKHPMDISTIEKKLQARSYADIAAVKSDFETMFNNCYLFNGHDAQVSVMARNLYNWYVKELEKLPLTPRPPVDRKPKQPHRESISGVDHRPRRESHTPSRDPTPDNKRFKLKKTSSELKFCSHIQRELCKKHHSPYNLPFLVPVDPISLGIPQYRSIITRPMDLSTMRKKLDAGDYDNASEFEADMRLLLNNCYTFNPPGTDVYNLGKRLESAFNVKWAEKAVFLAQHSEPASKQSKPKQIPPSSTPQPAVSARPAARPPTHATPTPPAVNKSVPTSTPVPAKPPVAAKAPLQTAQHEQAKAQRPQKQTKPPPPVQAATPVSANGGTIASRSSRPPAKAAPPSDSESSSEEDADSQHIEMLQTQLNLLNTQLQMLTDKRNKKRKRKAAHANSNSMAAAAATTPAPSSAVERTPFQPPATTTAAPSTSKPRAPRSRPTAPKSDRKRPAKKRPRSNDSDGENEPDEISYDQKRELSESIDLLPQERLSTVLEIIKENALLNTTGEEEIVLDIDSLDKSVLWKLYVFVRKHTRSIAKPIAPPVAEVPRPAALENSAFQSVTNASSIAPVGTVAVGTPPGPLATVPIKQGSESSSSSGSDSDGSDIFSDEETEGDVVSQNATSSTGRRQRQASYTRTRSASMSHSVRDISSDGGDINEPGVTCQDITAPSSNIDDTQTHKSTPFLTIKNPFISDRGAAPADTTPQPTLSADNPQISPPTVTESSAATKKSDAPFRTEKGDVTAWGSVSTGIGGISSLPGKFTQHHSFMQKKAATGFYSKGANVGLSRRASSFNHSGTGGSTQVKDEVSAVPVPKKPRYDSVLDSAWDHHKTLTNPEKEVDKRRKPIEEVEKVEEEKTDSANATTGIAQVGKAAGLRTATSVDKDLAANSDTDAVRTSGKRNTLDARSNNDDHDVNQRRILSEKWMIQQHDAAEVAASRERDILDRQKQYAQLTLIDLQGPGDLINSFSVSMDNMEAFLGESKAIRDVFRKEAVDEVGRVVGPWAFQCELSSSGEDDDEDEDDEVDISASENAGRHMGVDDRRENIDEPALLFESNAVESDQHEETDMELD</sequence>
<dbReference type="PROSITE" id="PS51525">
    <property type="entry name" value="NET"/>
    <property type="match status" value="1"/>
</dbReference>
<feature type="domain" description="NET" evidence="5">
    <location>
        <begin position="814"/>
        <end position="895"/>
    </location>
</feature>
<evidence type="ECO:0000256" key="2">
    <source>
        <dbReference type="PROSITE-ProRule" id="PRU00035"/>
    </source>
</evidence>
<dbReference type="PROSITE" id="PS50014">
    <property type="entry name" value="BROMODOMAIN_2"/>
    <property type="match status" value="2"/>
</dbReference>
<feature type="region of interest" description="Disordered" evidence="3">
    <location>
        <begin position="936"/>
        <end position="1089"/>
    </location>
</feature>
<protein>
    <recommendedName>
        <fullName evidence="8">Bromo domain-containing protein</fullName>
    </recommendedName>
</protein>
<feature type="compositionally biased region" description="Basic and acidic residues" evidence="3">
    <location>
        <begin position="430"/>
        <end position="467"/>
    </location>
</feature>
<feature type="region of interest" description="Disordered" evidence="3">
    <location>
        <begin position="1"/>
        <end position="27"/>
    </location>
</feature>
<name>A0ABQ8F839_9FUNG</name>
<feature type="compositionally biased region" description="Low complexity" evidence="3">
    <location>
        <begin position="776"/>
        <end position="798"/>
    </location>
</feature>
<feature type="domain" description="Bromo" evidence="4">
    <location>
        <begin position="334"/>
        <end position="406"/>
    </location>
</feature>
<accession>A0ABQ8F839</accession>
<feature type="compositionally biased region" description="Low complexity" evidence="3">
    <location>
        <begin position="719"/>
        <end position="734"/>
    </location>
</feature>
<feature type="region of interest" description="Disordered" evidence="3">
    <location>
        <begin position="426"/>
        <end position="468"/>
    </location>
</feature>
<dbReference type="SMART" id="SM00297">
    <property type="entry name" value="BROMO"/>
    <property type="match status" value="2"/>
</dbReference>
<dbReference type="PANTHER" id="PTHR22880:SF225">
    <property type="entry name" value="BROMODOMAIN-CONTAINING PROTEIN BET-1-RELATED"/>
    <property type="match status" value="1"/>
</dbReference>
<dbReference type="InterPro" id="IPR018359">
    <property type="entry name" value="Bromodomain_CS"/>
</dbReference>
<feature type="compositionally biased region" description="Low complexity" evidence="3">
    <location>
        <begin position="606"/>
        <end position="623"/>
    </location>
</feature>
<feature type="compositionally biased region" description="Low complexity" evidence="3">
    <location>
        <begin position="945"/>
        <end position="961"/>
    </location>
</feature>
<feature type="region of interest" description="Disordered" evidence="3">
    <location>
        <begin position="255"/>
        <end position="307"/>
    </location>
</feature>
<evidence type="ECO:0000256" key="1">
    <source>
        <dbReference type="ARBA" id="ARBA00023117"/>
    </source>
</evidence>